<dbReference type="SUPFAM" id="SSF53335">
    <property type="entry name" value="S-adenosyl-L-methionine-dependent methyltransferases"/>
    <property type="match status" value="1"/>
</dbReference>
<dbReference type="InterPro" id="IPR029063">
    <property type="entry name" value="SAM-dependent_MTases_sf"/>
</dbReference>
<proteinExistence type="predicted"/>
<keyword evidence="4" id="KW-1185">Reference proteome</keyword>
<gene>
    <name evidence="3" type="ORF">SAMN02745171_01109</name>
</gene>
<dbReference type="OrthoDB" id="9785995at2"/>
<organism evidence="3 4">
    <name type="scientific">Porphyromonas circumdentaria</name>
    <dbReference type="NCBI Taxonomy" id="29524"/>
    <lineage>
        <taxon>Bacteria</taxon>
        <taxon>Pseudomonadati</taxon>
        <taxon>Bacteroidota</taxon>
        <taxon>Bacteroidia</taxon>
        <taxon>Bacteroidales</taxon>
        <taxon>Porphyromonadaceae</taxon>
        <taxon>Porphyromonas</taxon>
    </lineage>
</organism>
<dbReference type="Pfam" id="PF06325">
    <property type="entry name" value="PrmA"/>
    <property type="match status" value="1"/>
</dbReference>
<accession>A0A1T4NG11</accession>
<evidence type="ECO:0000256" key="2">
    <source>
        <dbReference type="ARBA" id="ARBA00022679"/>
    </source>
</evidence>
<dbReference type="PANTHER" id="PTHR43648:SF1">
    <property type="entry name" value="ELECTRON TRANSFER FLAVOPROTEIN BETA SUBUNIT LYSINE METHYLTRANSFERASE"/>
    <property type="match status" value="1"/>
</dbReference>
<dbReference type="AlphaFoldDB" id="A0A1T4NG11"/>
<dbReference type="GO" id="GO:0008276">
    <property type="term" value="F:protein methyltransferase activity"/>
    <property type="evidence" value="ECO:0007669"/>
    <property type="project" value="TreeGrafter"/>
</dbReference>
<protein>
    <submittedName>
        <fullName evidence="3">Ribosomal protein L11 methyltransferase</fullName>
    </submittedName>
</protein>
<keyword evidence="2 3" id="KW-0808">Transferase</keyword>
<dbReference type="EMBL" id="FUXE01000010">
    <property type="protein sequence ID" value="SJZ77986.1"/>
    <property type="molecule type" value="Genomic_DNA"/>
</dbReference>
<dbReference type="RefSeq" id="WP_078737026.1">
    <property type="nucleotide sequence ID" value="NZ_FUXE01000010.1"/>
</dbReference>
<keyword evidence="1 3" id="KW-0489">Methyltransferase</keyword>
<name>A0A1T4NG11_9PORP</name>
<keyword evidence="3" id="KW-0689">Ribosomal protein</keyword>
<dbReference type="Proteomes" id="UP000190121">
    <property type="component" value="Unassembled WGS sequence"/>
</dbReference>
<evidence type="ECO:0000313" key="4">
    <source>
        <dbReference type="Proteomes" id="UP000190121"/>
    </source>
</evidence>
<sequence length="292" mass="33242">MQYKEYHFSKNTPSELPADIYLPLLSNALAELGFDSFVEQEDGSLTAYLSECYFNQIEEKGTYRLLFPEMLFNYNSSLCAEENWNKRWEEESFTPIEIENKLLIRSPRHSFFAHTVEQEVLIEPSCAFGTGSHSTTRLMLRLLLEENLQEKKVLDVGCGTGVLGITALLRGAKQAIFIDIDSLATDNTAHNLALNNIAPERDCKVYTGILDNFDFPLHSVDILCANIHRNAIIGDAPKYYSLLDHPGLLFISGFLRDDEELMEKHLTSLGFSLRHSLVEEEWCAMCFRIAQN</sequence>
<dbReference type="Gene3D" id="3.40.50.150">
    <property type="entry name" value="Vaccinia Virus protein VP39"/>
    <property type="match status" value="1"/>
</dbReference>
<dbReference type="PANTHER" id="PTHR43648">
    <property type="entry name" value="ELECTRON TRANSFER FLAVOPROTEIN BETA SUBUNIT LYSINE METHYLTRANSFERASE"/>
    <property type="match status" value="1"/>
</dbReference>
<dbReference type="InterPro" id="IPR050078">
    <property type="entry name" value="Ribosomal_L11_MeTrfase_PrmA"/>
</dbReference>
<dbReference type="GO" id="GO:0005840">
    <property type="term" value="C:ribosome"/>
    <property type="evidence" value="ECO:0007669"/>
    <property type="project" value="UniProtKB-KW"/>
</dbReference>
<reference evidence="4" key="1">
    <citation type="submission" date="2017-02" db="EMBL/GenBank/DDBJ databases">
        <authorList>
            <person name="Varghese N."/>
            <person name="Submissions S."/>
        </authorList>
    </citation>
    <scope>NUCLEOTIDE SEQUENCE [LARGE SCALE GENOMIC DNA]</scope>
    <source>
        <strain evidence="4">ATCC 51356</strain>
    </source>
</reference>
<evidence type="ECO:0000313" key="3">
    <source>
        <dbReference type="EMBL" id="SJZ77986.1"/>
    </source>
</evidence>
<dbReference type="GO" id="GO:0032259">
    <property type="term" value="P:methylation"/>
    <property type="evidence" value="ECO:0007669"/>
    <property type="project" value="UniProtKB-KW"/>
</dbReference>
<keyword evidence="3" id="KW-0687">Ribonucleoprotein</keyword>
<dbReference type="CDD" id="cd02440">
    <property type="entry name" value="AdoMet_MTases"/>
    <property type="match status" value="1"/>
</dbReference>
<dbReference type="STRING" id="29524.SAMN02745171_01109"/>
<evidence type="ECO:0000256" key="1">
    <source>
        <dbReference type="ARBA" id="ARBA00022603"/>
    </source>
</evidence>
<dbReference type="NCBIfam" id="NF001785">
    <property type="entry name" value="PRK00517.2-2"/>
    <property type="match status" value="1"/>
</dbReference>